<dbReference type="SUPFAM" id="SSF55874">
    <property type="entry name" value="ATPase domain of HSP90 chaperone/DNA topoisomerase II/histidine kinase"/>
    <property type="match status" value="1"/>
</dbReference>
<gene>
    <name evidence="1" type="ORF">Gocc_2688</name>
</gene>
<accession>A0A7M2YVQ4</accession>
<dbReference type="RefSeq" id="WP_147281314.1">
    <property type="nucleotide sequence ID" value="NZ_QQZY01000008.1"/>
</dbReference>
<evidence type="ECO:0000313" key="2">
    <source>
        <dbReference type="Proteomes" id="UP000254134"/>
    </source>
</evidence>
<proteinExistence type="predicted"/>
<dbReference type="EMBL" id="QQZY01000008">
    <property type="protein sequence ID" value="RDI73547.1"/>
    <property type="molecule type" value="Genomic_DNA"/>
</dbReference>
<dbReference type="GO" id="GO:0016301">
    <property type="term" value="F:kinase activity"/>
    <property type="evidence" value="ECO:0007669"/>
    <property type="project" value="UniProtKB-KW"/>
</dbReference>
<evidence type="ECO:0000313" key="1">
    <source>
        <dbReference type="EMBL" id="RDI73547.1"/>
    </source>
</evidence>
<dbReference type="Pfam" id="PF13589">
    <property type="entry name" value="HATPase_c_3"/>
    <property type="match status" value="1"/>
</dbReference>
<organism evidence="1 2">
    <name type="scientific">Gaiella occulta</name>
    <dbReference type="NCBI Taxonomy" id="1002870"/>
    <lineage>
        <taxon>Bacteria</taxon>
        <taxon>Bacillati</taxon>
        <taxon>Actinomycetota</taxon>
        <taxon>Thermoleophilia</taxon>
        <taxon>Gaiellales</taxon>
        <taxon>Gaiellaceae</taxon>
        <taxon>Gaiella</taxon>
    </lineage>
</organism>
<reference evidence="1 2" key="1">
    <citation type="submission" date="2018-07" db="EMBL/GenBank/DDBJ databases">
        <title>High-quality-draft genome sequence of Gaiella occulta.</title>
        <authorList>
            <person name="Severino R."/>
            <person name="Froufe H.J.C."/>
            <person name="Rainey F.A."/>
            <person name="Barroso C."/>
            <person name="Albuquerque L."/>
            <person name="Lobo-Da-Cunha A."/>
            <person name="Da Costa M.S."/>
            <person name="Egas C."/>
        </authorList>
    </citation>
    <scope>NUCLEOTIDE SEQUENCE [LARGE SCALE GENOMIC DNA]</scope>
    <source>
        <strain evidence="1 2">F2-233</strain>
    </source>
</reference>
<protein>
    <submittedName>
        <fullName evidence="1">Histidine kinase-, DNA gyrase B-, and HSP90-like ATPase</fullName>
    </submittedName>
</protein>
<comment type="caution">
    <text evidence="1">The sequence shown here is derived from an EMBL/GenBank/DDBJ whole genome shotgun (WGS) entry which is preliminary data.</text>
</comment>
<keyword evidence="1" id="KW-0808">Transferase</keyword>
<sequence length="456" mass="51268">MNEQPAQRVDAHPEKRFFVEMLTRDIELAPAIIDLVDNSIDGAKRLRPDEADDRYTGLWVKLRLSGDTFEILDSCGGFNREHAATYAFKFGRHPDQPATVGEVGQFGVGMKRAIFKIGREFKVAAMTDDDRWEVAVDVDTWLEDSEDWTFPLGDATDREPEVPGTLVRCGRLLPATSSRLSKAAFVSRVLSEISMRHALALQQGLSIEVNDRELVPRPPTLLASDALEPISYGEVLRTSDGVDVEMRLAAGLAAGEEEEEELDTDDPTLFTGADAAGWYVFCNGRALLFADRGRLTGWGDEVPRFHPQYRRFRGFVYLTGDSSAMPWNTAKTTVDEDSEIWAQARRHMVDALRKSITVMNRVKREVQQLPPEDRPLVSAIARSRPAGLEGLPERRVYKLPDPTPREASDSRRIAYSVSADTFAKASAALQTDRPSEIGQRTFRYWMRREVDPEFDD</sequence>
<name>A0A7M2YVQ4_9ACTN</name>
<dbReference type="InterPro" id="IPR036890">
    <property type="entry name" value="HATPase_C_sf"/>
</dbReference>
<keyword evidence="1" id="KW-0418">Kinase</keyword>
<keyword evidence="2" id="KW-1185">Reference proteome</keyword>
<dbReference type="AlphaFoldDB" id="A0A7M2YVQ4"/>
<dbReference type="Proteomes" id="UP000254134">
    <property type="component" value="Unassembled WGS sequence"/>
</dbReference>
<reference evidence="2" key="2">
    <citation type="journal article" date="2019" name="MicrobiologyOpen">
        <title>High-quality draft genome sequence of Gaiella occulta isolated from a 150 meter deep mineral water borehole and comparison with the genome sequences of other deep-branching lineages of the phylum Actinobacteria.</title>
        <authorList>
            <person name="Severino R."/>
            <person name="Froufe H.J.C."/>
            <person name="Barroso C."/>
            <person name="Albuquerque L."/>
            <person name="Lobo-da-Cunha A."/>
            <person name="da Costa M.S."/>
            <person name="Egas C."/>
        </authorList>
    </citation>
    <scope>NUCLEOTIDE SEQUENCE [LARGE SCALE GENOMIC DNA]</scope>
    <source>
        <strain evidence="2">F2-233</strain>
    </source>
</reference>
<dbReference type="OrthoDB" id="9813438at2"/>